<evidence type="ECO:0000313" key="8">
    <source>
        <dbReference type="Proteomes" id="UP000275408"/>
    </source>
</evidence>
<proteinExistence type="inferred from homology"/>
<name>A0A3M6U2B1_POCDA</name>
<evidence type="ECO:0000256" key="3">
    <source>
        <dbReference type="ARBA" id="ARBA00024347"/>
    </source>
</evidence>
<dbReference type="PANTHER" id="PTHR45740:SF2">
    <property type="entry name" value="POLY [ADP-RIBOSE] POLYMERASE"/>
    <property type="match status" value="1"/>
</dbReference>
<dbReference type="Proteomes" id="UP000275408">
    <property type="component" value="Unassembled WGS sequence"/>
</dbReference>
<dbReference type="AlphaFoldDB" id="A0A3M6U2B1"/>
<feature type="compositionally biased region" description="Polar residues" evidence="4">
    <location>
        <begin position="749"/>
        <end position="758"/>
    </location>
</feature>
<dbReference type="SUPFAM" id="SSF117839">
    <property type="entry name" value="WWE domain"/>
    <property type="match status" value="1"/>
</dbReference>
<evidence type="ECO:0000256" key="1">
    <source>
        <dbReference type="ARBA" id="ARBA00004123"/>
    </source>
</evidence>
<feature type="transmembrane region" description="Helical" evidence="5">
    <location>
        <begin position="115"/>
        <end position="135"/>
    </location>
</feature>
<dbReference type="PANTHER" id="PTHR45740">
    <property type="entry name" value="POLY [ADP-RIBOSE] POLYMERASE"/>
    <property type="match status" value="1"/>
</dbReference>
<comment type="subcellular location">
    <subcellularLocation>
        <location evidence="1">Nucleus</location>
    </subcellularLocation>
</comment>
<keyword evidence="5" id="KW-1133">Transmembrane helix</keyword>
<dbReference type="InterPro" id="IPR004170">
    <property type="entry name" value="WWE_dom"/>
</dbReference>
<feature type="domain" description="WWE" evidence="6">
    <location>
        <begin position="659"/>
        <end position="744"/>
    </location>
</feature>
<feature type="transmembrane region" description="Helical" evidence="5">
    <location>
        <begin position="85"/>
        <end position="106"/>
    </location>
</feature>
<feature type="transmembrane region" description="Helical" evidence="5">
    <location>
        <begin position="199"/>
        <end position="219"/>
    </location>
</feature>
<gene>
    <name evidence="7" type="ORF">pdam_00023753</name>
</gene>
<feature type="transmembrane region" description="Helical" evidence="5">
    <location>
        <begin position="441"/>
        <end position="462"/>
    </location>
</feature>
<accession>A0A3M6U2B1</accession>
<reference evidence="7 8" key="1">
    <citation type="journal article" date="2018" name="Sci. Rep.">
        <title>Comparative analysis of the Pocillopora damicornis genome highlights role of immune system in coral evolution.</title>
        <authorList>
            <person name="Cunning R."/>
            <person name="Bay R.A."/>
            <person name="Gillette P."/>
            <person name="Baker A.C."/>
            <person name="Traylor-Knowles N."/>
        </authorList>
    </citation>
    <scope>NUCLEOTIDE SEQUENCE [LARGE SCALE GENOMIC DNA]</scope>
    <source>
        <strain evidence="7">RSMAS</strain>
        <tissue evidence="7">Whole animal</tissue>
    </source>
</reference>
<dbReference type="GO" id="GO:0005634">
    <property type="term" value="C:nucleus"/>
    <property type="evidence" value="ECO:0007669"/>
    <property type="project" value="UniProtKB-SubCell"/>
</dbReference>
<feature type="transmembrane region" description="Helical" evidence="5">
    <location>
        <begin position="268"/>
        <end position="290"/>
    </location>
</feature>
<dbReference type="GO" id="GO:0003950">
    <property type="term" value="F:NAD+ poly-ADP-ribosyltransferase activity"/>
    <property type="evidence" value="ECO:0007669"/>
    <property type="project" value="TreeGrafter"/>
</dbReference>
<evidence type="ECO:0000313" key="7">
    <source>
        <dbReference type="EMBL" id="RMX47699.1"/>
    </source>
</evidence>
<keyword evidence="5" id="KW-0472">Membrane</keyword>
<keyword evidence="8" id="KW-1185">Reference proteome</keyword>
<evidence type="ECO:0000259" key="6">
    <source>
        <dbReference type="PROSITE" id="PS50918"/>
    </source>
</evidence>
<keyword evidence="2" id="KW-0539">Nucleus</keyword>
<protein>
    <recommendedName>
        <fullName evidence="6">WWE domain-containing protein</fullName>
    </recommendedName>
</protein>
<sequence>MFKRHGKSAAAIKQILRHKMPVKSVSQKRRETVEQTDKPENVWHDKASNALERAKMHFDSSYTIVWNQAKIIFDKMDHLSGHSSAGYAAVAVIKILAIFFLIIVVVECIFHFRSYFWLLCGYMCSLLYFAVVIVVRGANMILVSAWAIFKYVFFSIGKMLLASTRISIYYLRSSMIFALNGPVTIEIPTRWTLNLSIDWRSFFELLCLYGAVRMVYFWIKYGTRSLSHKPVSSAVKEAKRHFYTVSTICTNHAKIIHDKLDRLSQHSLTGLAATAAIKICVMFVVTAVVVKCVWIMLGYLSTRSIQLLYVAAMFIIKGKRMLMNHMSASFENLLISFWKTYKGSTIANFSFYLISIMQICILCGALITLCSKTLNKYRRTIQQAVSFWNGFYHSAATRAKKCLCSLFTAVNIQSRLIQIKIDRLIGHSSAINTIVKVIKTVAILFMLRSFTYFLHLVVAYIIRVPSIIWENVVAILEYVRNANSEIFLALTRLAFKCLTSISSLASNCCTVTYYQINLISNSVVSLTNSWNGILLVCFLFGVLMLVLLLRATAFTSNLLGVLYFLHFSSAAGCKSMPYCWQFKEKDSYSWRSFGSSDNVALEELYCDVDNLEVKVNLEDTASSVVVTPSSQMSVNFEEMSMHSPLSTRLLLRRCSTPSYIQEPNNKSSTLWVWYWKDNDGWKKYTETKQSSGIKQEKIEAAYLNKDRIYSFRNGSHNYIVKFYKTPMYQMNTDPQFPTKRQVRRRPSFVSKSAPENTN</sequence>
<dbReference type="OrthoDB" id="9975606at2759"/>
<feature type="transmembrane region" description="Helical" evidence="5">
    <location>
        <begin position="296"/>
        <end position="315"/>
    </location>
</feature>
<evidence type="ECO:0000256" key="5">
    <source>
        <dbReference type="SAM" id="Phobius"/>
    </source>
</evidence>
<feature type="region of interest" description="Disordered" evidence="4">
    <location>
        <begin position="733"/>
        <end position="758"/>
    </location>
</feature>
<dbReference type="InterPro" id="IPR037197">
    <property type="entry name" value="WWE_dom_sf"/>
</dbReference>
<feature type="transmembrane region" description="Helical" evidence="5">
    <location>
        <begin position="350"/>
        <end position="370"/>
    </location>
</feature>
<comment type="caution">
    <text evidence="7">The sequence shown here is derived from an EMBL/GenBank/DDBJ whole genome shotgun (WGS) entry which is preliminary data.</text>
</comment>
<feature type="transmembrane region" description="Helical" evidence="5">
    <location>
        <begin position="530"/>
        <end position="549"/>
    </location>
</feature>
<feature type="non-terminal residue" evidence="7">
    <location>
        <position position="758"/>
    </location>
</feature>
<dbReference type="InterPro" id="IPR051712">
    <property type="entry name" value="ARTD-AVP"/>
</dbReference>
<organism evidence="7 8">
    <name type="scientific">Pocillopora damicornis</name>
    <name type="common">Cauliflower coral</name>
    <name type="synonym">Millepora damicornis</name>
    <dbReference type="NCBI Taxonomy" id="46731"/>
    <lineage>
        <taxon>Eukaryota</taxon>
        <taxon>Metazoa</taxon>
        <taxon>Cnidaria</taxon>
        <taxon>Anthozoa</taxon>
        <taxon>Hexacorallia</taxon>
        <taxon>Scleractinia</taxon>
        <taxon>Astrocoeniina</taxon>
        <taxon>Pocilloporidae</taxon>
        <taxon>Pocillopora</taxon>
    </lineage>
</organism>
<evidence type="ECO:0000256" key="4">
    <source>
        <dbReference type="SAM" id="MobiDB-lite"/>
    </source>
</evidence>
<dbReference type="EMBL" id="RCHS01002381">
    <property type="protein sequence ID" value="RMX47699.1"/>
    <property type="molecule type" value="Genomic_DNA"/>
</dbReference>
<dbReference type="PROSITE" id="PS50918">
    <property type="entry name" value="WWE"/>
    <property type="match status" value="1"/>
</dbReference>
<comment type="similarity">
    <text evidence="3">Belongs to the ARTD/PARP family.</text>
</comment>
<evidence type="ECO:0000256" key="2">
    <source>
        <dbReference type="ARBA" id="ARBA00023242"/>
    </source>
</evidence>
<dbReference type="Gene3D" id="3.30.720.50">
    <property type="match status" value="1"/>
</dbReference>
<dbReference type="Pfam" id="PF02825">
    <property type="entry name" value="WWE"/>
    <property type="match status" value="1"/>
</dbReference>
<keyword evidence="5" id="KW-0812">Transmembrane</keyword>
<feature type="transmembrane region" description="Helical" evidence="5">
    <location>
        <begin position="141"/>
        <end position="161"/>
    </location>
</feature>
<dbReference type="GO" id="GO:1990404">
    <property type="term" value="F:NAD+-protein mono-ADP-ribosyltransferase activity"/>
    <property type="evidence" value="ECO:0007669"/>
    <property type="project" value="TreeGrafter"/>
</dbReference>